<name>A0A6P8SLT7_GEOSA</name>
<dbReference type="RefSeq" id="XP_033816111.1">
    <property type="nucleotide sequence ID" value="XM_033960220.1"/>
</dbReference>
<feature type="domain" description="IRF tryptophan pentad repeat" evidence="7">
    <location>
        <begin position="5"/>
        <end position="111"/>
    </location>
</feature>
<dbReference type="InterPro" id="IPR036390">
    <property type="entry name" value="WH_DNA-bd_sf"/>
</dbReference>
<dbReference type="GO" id="GO:0000981">
    <property type="term" value="F:DNA-binding transcription factor activity, RNA polymerase II-specific"/>
    <property type="evidence" value="ECO:0007669"/>
    <property type="project" value="TreeGrafter"/>
</dbReference>
<dbReference type="CDD" id="cd00103">
    <property type="entry name" value="IRF"/>
    <property type="match status" value="1"/>
</dbReference>
<dbReference type="Gene3D" id="1.10.10.10">
    <property type="entry name" value="Winged helix-like DNA-binding domain superfamily/Winged helix DNA-binding domain"/>
    <property type="match status" value="1"/>
</dbReference>
<proteinExistence type="predicted"/>
<dbReference type="Pfam" id="PF00605">
    <property type="entry name" value="IRF"/>
    <property type="match status" value="1"/>
</dbReference>
<dbReference type="GO" id="GO:0000978">
    <property type="term" value="F:RNA polymerase II cis-regulatory region sequence-specific DNA binding"/>
    <property type="evidence" value="ECO:0007669"/>
    <property type="project" value="TreeGrafter"/>
</dbReference>
<keyword evidence="6" id="KW-0539">Nucleus</keyword>
<gene>
    <name evidence="9 10" type="primary">IRF3</name>
</gene>
<evidence type="ECO:0000313" key="9">
    <source>
        <dbReference type="RefSeq" id="XP_033816111.1"/>
    </source>
</evidence>
<reference evidence="9 10" key="1">
    <citation type="submission" date="2025-04" db="UniProtKB">
        <authorList>
            <consortium name="RefSeq"/>
        </authorList>
    </citation>
    <scope>IDENTIFICATION</scope>
</reference>
<evidence type="ECO:0000256" key="5">
    <source>
        <dbReference type="ARBA" id="ARBA00023163"/>
    </source>
</evidence>
<dbReference type="InterPro" id="IPR008984">
    <property type="entry name" value="SMAD_FHA_dom_sf"/>
</dbReference>
<keyword evidence="4" id="KW-0010">Activator</keyword>
<accession>A0A6P8SLT7</accession>
<dbReference type="RefSeq" id="XP_033816112.1">
    <property type="nucleotide sequence ID" value="XM_033960221.1"/>
</dbReference>
<dbReference type="PRINTS" id="PR00267">
    <property type="entry name" value="INTFRNREGFCT"/>
</dbReference>
<keyword evidence="3" id="KW-0238">DNA-binding</keyword>
<dbReference type="GO" id="GO:0002376">
    <property type="term" value="P:immune system process"/>
    <property type="evidence" value="ECO:0007669"/>
    <property type="project" value="TreeGrafter"/>
</dbReference>
<dbReference type="SUPFAM" id="SSF46785">
    <property type="entry name" value="Winged helix' DNA-binding domain"/>
    <property type="match status" value="1"/>
</dbReference>
<dbReference type="SUPFAM" id="SSF49879">
    <property type="entry name" value="SMAD/FHA domain"/>
    <property type="match status" value="1"/>
</dbReference>
<dbReference type="Gene3D" id="2.60.200.10">
    <property type="match status" value="1"/>
</dbReference>
<comment type="subcellular location">
    <subcellularLocation>
        <location evidence="1">Nucleus</location>
    </subcellularLocation>
</comment>
<protein>
    <submittedName>
        <fullName evidence="9 10">Interferon regulatory factor 3</fullName>
    </submittedName>
</protein>
<dbReference type="PANTHER" id="PTHR11949:SF1">
    <property type="entry name" value="INTERFERON REGULATORY FACTOR 3"/>
    <property type="match status" value="1"/>
</dbReference>
<dbReference type="GO" id="GO:0045944">
    <property type="term" value="P:positive regulation of transcription by RNA polymerase II"/>
    <property type="evidence" value="ECO:0007669"/>
    <property type="project" value="UniProtKB-ARBA"/>
</dbReference>
<dbReference type="CTD" id="3661"/>
<evidence type="ECO:0000256" key="3">
    <source>
        <dbReference type="ARBA" id="ARBA00023125"/>
    </source>
</evidence>
<dbReference type="OrthoDB" id="8691508at2759"/>
<dbReference type="InterPro" id="IPR036388">
    <property type="entry name" value="WH-like_DNA-bd_sf"/>
</dbReference>
<evidence type="ECO:0000259" key="7">
    <source>
        <dbReference type="PROSITE" id="PS51507"/>
    </source>
</evidence>
<dbReference type="PROSITE" id="PS51507">
    <property type="entry name" value="IRF_2"/>
    <property type="match status" value="1"/>
</dbReference>
<evidence type="ECO:0000256" key="2">
    <source>
        <dbReference type="ARBA" id="ARBA00023015"/>
    </source>
</evidence>
<dbReference type="Pfam" id="PF10401">
    <property type="entry name" value="IRF-3"/>
    <property type="match status" value="1"/>
</dbReference>
<dbReference type="PANTHER" id="PTHR11949">
    <property type="entry name" value="INTERFERON REGULATORY FACTOR"/>
    <property type="match status" value="1"/>
</dbReference>
<evidence type="ECO:0000256" key="1">
    <source>
        <dbReference type="ARBA" id="ARBA00004123"/>
    </source>
</evidence>
<dbReference type="InterPro" id="IPR019817">
    <property type="entry name" value="Interferon_reg_fac_CS"/>
</dbReference>
<dbReference type="KEGG" id="gsh:117367565"/>
<evidence type="ECO:0000313" key="8">
    <source>
        <dbReference type="Proteomes" id="UP000515159"/>
    </source>
</evidence>
<evidence type="ECO:0000313" key="10">
    <source>
        <dbReference type="RefSeq" id="XP_033816112.1"/>
    </source>
</evidence>
<dbReference type="GO" id="GO:0005634">
    <property type="term" value="C:nucleus"/>
    <property type="evidence" value="ECO:0007669"/>
    <property type="project" value="UniProtKB-SubCell"/>
</dbReference>
<dbReference type="SMART" id="SM01243">
    <property type="entry name" value="IRF-3"/>
    <property type="match status" value="1"/>
</dbReference>
<keyword evidence="8" id="KW-1185">Reference proteome</keyword>
<keyword evidence="5" id="KW-0804">Transcription</keyword>
<dbReference type="Proteomes" id="UP000515159">
    <property type="component" value="Chromosome 10"/>
</dbReference>
<dbReference type="InterPro" id="IPR017855">
    <property type="entry name" value="SMAD-like_dom_sf"/>
</dbReference>
<dbReference type="PROSITE" id="PS00601">
    <property type="entry name" value="IRF_1"/>
    <property type="match status" value="1"/>
</dbReference>
<keyword evidence="2" id="KW-0805">Transcription regulation</keyword>
<dbReference type="AlphaFoldDB" id="A0A6P8SLT7"/>
<dbReference type="SMART" id="SM00348">
    <property type="entry name" value="IRF"/>
    <property type="match status" value="1"/>
</dbReference>
<sequence>MSSQKPRILPWLIKQINSQNFPGLCWINPEQTEFRVPWKHGLRHDCSEEDIQIFKAWAIASGAFNPRTDHPKPSDWKRNFRSALNRKTSIQVKEDHSSDSNDPHKVYQILGGNDSQSPDSVVAPELFGRSGPSHLCMEENLESELNQVDPGIELYHEPACRDTAFLDLSALETSLPLDSGTGALAYTYTFLEQPPIHTTMAASPGENPETSLDINSPLPLQDVASPQTNPLEQFFPNQSLETDFEVKVFYRGKEVKETVVRNMHGLRLASCQSNCPLQNLEDVVLPDPSTLLNDQKAVETIQKLLRNLEEGVFLEVQGAAICGRRQGKCHAYWAMTETPNEVEPNIIAKEGYSVLYTIHQFISDLIAFINHTRLESPLYSMWLCLGENWPDPKRKSWKKKLIMVQVTPVVFKMLHEMSYATGASSLQSSDLQISESLNSDNLLSFLQDFEERMEH</sequence>
<organism evidence="8 9">
    <name type="scientific">Geotrypetes seraphini</name>
    <name type="common">Gaboon caecilian</name>
    <name type="synonym">Caecilia seraphini</name>
    <dbReference type="NCBI Taxonomy" id="260995"/>
    <lineage>
        <taxon>Eukaryota</taxon>
        <taxon>Metazoa</taxon>
        <taxon>Chordata</taxon>
        <taxon>Craniata</taxon>
        <taxon>Vertebrata</taxon>
        <taxon>Euteleostomi</taxon>
        <taxon>Amphibia</taxon>
        <taxon>Gymnophiona</taxon>
        <taxon>Geotrypetes</taxon>
    </lineage>
</organism>
<evidence type="ECO:0000256" key="6">
    <source>
        <dbReference type="ARBA" id="ARBA00023242"/>
    </source>
</evidence>
<dbReference type="InterPro" id="IPR001346">
    <property type="entry name" value="Interferon_reg_fact_DNA-bd_dom"/>
</dbReference>
<dbReference type="InterPro" id="IPR019471">
    <property type="entry name" value="Interferon_reg_factor-3"/>
</dbReference>
<dbReference type="FunFam" id="1.10.10.10:FF:000041">
    <property type="entry name" value="Interferon regulatory factor 4"/>
    <property type="match status" value="1"/>
</dbReference>
<dbReference type="GeneID" id="117367565"/>
<evidence type="ECO:0000256" key="4">
    <source>
        <dbReference type="ARBA" id="ARBA00023159"/>
    </source>
</evidence>